<dbReference type="InterPro" id="IPR011050">
    <property type="entry name" value="Pectin_lyase_fold/virulence"/>
</dbReference>
<dbReference type="InterPro" id="IPR006626">
    <property type="entry name" value="PbH1"/>
</dbReference>
<sequence length="723" mass="77540">MKVKGKWYLFIGILIVGLLLTSGSTLAQGPSENVDVYGSENDYPEKCNNGRACYTNIQNAVNAVDSSGKIHVKAEEYNENEISISNPLDVIGEDKSTTIIDAGGNQHGFYSRTDSIGIAGFEVTNFLSHAVNLQDGSKSIISNNIIDPGSPALSAIQAFSKVSNVEVSHNKMYGVGIRAYLGSCDNWEITNNTIDIENNAHHGIVGGGSNYLIEYNDIRNSGYPGDAGNHQAIDTYQFGSPSDWMIQYNTIYGNEDGIQIEGSDHEVRFNSIHDNSNAGLIKLDSKIYATLNFWGDPDGPTVDWTDTSEVDYSGGGDKIVGSEDSVFYSPWISGPDVDPDEEGIQIDTNSTLPGVQLPTSVNITVAPVGPKPTTEKGNEGYINQAIWGSNQLEGKDTITVNKGYYTGAEEEVTKPADIKSETCPECSADLTRIDSEVNLGSNDVQLGKKGHGFTITGNVTVSEEVDASSVHINWNDIMEGNVVNKGSGLLDAGYNYWGGRNPEEATSGNVNTEPSFDVSVCAIQGYLENNPTAGPQEANAALVAGNLAPGELTPRERAKIYLSDFGVEEEEAYTFIEDYGAVNINESFENTEDYGSMINSLTGYGFGPAGGAGGMLNKQVAGGAGSYKGSTVAATYDVGETIEVDFNLSDFQGDPVKGEHAVVTVSRLKEGEEEEITTLKPADYEEESYTADIDTEGFMPGHYRIYIDLSNGTSAEMIVKVEG</sequence>
<evidence type="ECO:0000313" key="1">
    <source>
        <dbReference type="EMBL" id="AGF92817.1"/>
    </source>
</evidence>
<dbReference type="Gene3D" id="2.160.20.10">
    <property type="entry name" value="Single-stranded right-handed beta-helix, Pectin lyase-like"/>
    <property type="match status" value="1"/>
</dbReference>
<dbReference type="SUPFAM" id="SSF51126">
    <property type="entry name" value="Pectin lyase-like"/>
    <property type="match status" value="1"/>
</dbReference>
<accession>M1Q0Q2</accession>
<name>M1Q0Q2_9ZZZZ</name>
<protein>
    <submittedName>
        <fullName evidence="1">Secreted protein</fullName>
    </submittedName>
</protein>
<gene>
    <name evidence="1" type="ORF">FLSS-1_0005</name>
</gene>
<proteinExistence type="predicted"/>
<dbReference type="EMBL" id="JX684073">
    <property type="protein sequence ID" value="AGF92817.1"/>
    <property type="molecule type" value="Genomic_DNA"/>
</dbReference>
<dbReference type="AlphaFoldDB" id="M1Q0Q2"/>
<organism evidence="1">
    <name type="scientific">uncultured organism</name>
    <dbReference type="NCBI Taxonomy" id="155900"/>
    <lineage>
        <taxon>unclassified sequences</taxon>
        <taxon>environmental samples</taxon>
    </lineage>
</organism>
<dbReference type="InterPro" id="IPR012334">
    <property type="entry name" value="Pectin_lyas_fold"/>
</dbReference>
<dbReference type="SMART" id="SM00710">
    <property type="entry name" value="PbH1"/>
    <property type="match status" value="3"/>
</dbReference>
<reference evidence="1" key="1">
    <citation type="journal article" date="2013" name="Syst. Appl. Microbiol.">
        <title>New insights into the archaeal diversity of a hypersaline microbial mat obtained by a metagenomic approach.</title>
        <authorList>
            <person name="Lopez-Lopez A."/>
            <person name="Richter M."/>
            <person name="Pena A."/>
            <person name="Tamames J."/>
            <person name="Rossello-Mora R."/>
        </authorList>
    </citation>
    <scope>NUCLEOTIDE SEQUENCE</scope>
</reference>